<dbReference type="RefSeq" id="WP_173203455.1">
    <property type="nucleotide sequence ID" value="NZ_CP053697.2"/>
</dbReference>
<dbReference type="KEGG" id="pcam:HNE05_01280"/>
<dbReference type="PROSITE" id="PS51168">
    <property type="entry name" value="CHORISMATE_MUT_2"/>
    <property type="match status" value="1"/>
</dbReference>
<dbReference type="GO" id="GO:0004106">
    <property type="term" value="F:chorismate mutase activity"/>
    <property type="evidence" value="ECO:0007669"/>
    <property type="project" value="UniProtKB-EC"/>
</dbReference>
<dbReference type="Gene3D" id="1.20.59.10">
    <property type="entry name" value="Chorismate mutase"/>
    <property type="match status" value="1"/>
</dbReference>
<feature type="domain" description="Chorismate mutase" evidence="4">
    <location>
        <begin position="9"/>
        <end position="99"/>
    </location>
</feature>
<evidence type="ECO:0000256" key="3">
    <source>
        <dbReference type="PIRSR" id="PIRSR029775-1"/>
    </source>
</evidence>
<dbReference type="SMART" id="SM00830">
    <property type="entry name" value="CM_2"/>
    <property type="match status" value="1"/>
</dbReference>
<evidence type="ECO:0000313" key="6">
    <source>
        <dbReference type="Proteomes" id="UP000501379"/>
    </source>
</evidence>
<dbReference type="InterPro" id="IPR036263">
    <property type="entry name" value="Chorismate_II_sf"/>
</dbReference>
<keyword evidence="5" id="KW-0456">Lyase</keyword>
<dbReference type="SUPFAM" id="SSF48600">
    <property type="entry name" value="Chorismate mutase II"/>
    <property type="match status" value="1"/>
</dbReference>
<evidence type="ECO:0000313" key="5">
    <source>
        <dbReference type="EMBL" id="QKE62057.1"/>
    </source>
</evidence>
<protein>
    <recommendedName>
        <fullName evidence="1">chorismate mutase</fullName>
        <ecNumber evidence="1">5.4.99.5</ecNumber>
    </recommendedName>
</protein>
<dbReference type="EMBL" id="CP053697">
    <property type="protein sequence ID" value="QKE62057.1"/>
    <property type="molecule type" value="Genomic_DNA"/>
</dbReference>
<organism evidence="5 6">
    <name type="scientific">Aquipseudomonas campi</name>
    <dbReference type="NCBI Taxonomy" id="2731681"/>
    <lineage>
        <taxon>Bacteria</taxon>
        <taxon>Pseudomonadati</taxon>
        <taxon>Pseudomonadota</taxon>
        <taxon>Gammaproteobacteria</taxon>
        <taxon>Pseudomonadales</taxon>
        <taxon>Pseudomonadaceae</taxon>
        <taxon>Aquipseudomonas</taxon>
    </lineage>
</organism>
<dbReference type="Proteomes" id="UP000501379">
    <property type="component" value="Chromosome"/>
</dbReference>
<dbReference type="InterPro" id="IPR002701">
    <property type="entry name" value="CM_II_prokaryot"/>
</dbReference>
<feature type="binding site" evidence="3">
    <location>
        <position position="19"/>
    </location>
    <ligand>
        <name>substrate</name>
    </ligand>
</feature>
<evidence type="ECO:0000256" key="2">
    <source>
        <dbReference type="ARBA" id="ARBA00023235"/>
    </source>
</evidence>
<keyword evidence="6" id="KW-1185">Reference proteome</keyword>
<feature type="binding site" evidence="3">
    <location>
        <position position="47"/>
    </location>
    <ligand>
        <name>substrate</name>
    </ligand>
</feature>
<dbReference type="InterPro" id="IPR008241">
    <property type="entry name" value="Isochorismate_pyruvate-lyase"/>
</dbReference>
<dbReference type="EC" id="5.4.99.5" evidence="1"/>
<accession>A0A6M8FB07</accession>
<dbReference type="PANTHER" id="PTHR38041:SF1">
    <property type="entry name" value="CHORISMATE MUTASE"/>
    <property type="match status" value="1"/>
</dbReference>
<dbReference type="GO" id="GO:0046417">
    <property type="term" value="P:chorismate metabolic process"/>
    <property type="evidence" value="ECO:0007669"/>
    <property type="project" value="InterPro"/>
</dbReference>
<dbReference type="GO" id="GO:0009697">
    <property type="term" value="P:salicylic acid biosynthetic process"/>
    <property type="evidence" value="ECO:0007669"/>
    <property type="project" value="InterPro"/>
</dbReference>
<dbReference type="InterPro" id="IPR036979">
    <property type="entry name" value="CM_dom_sf"/>
</dbReference>
<name>A0A6M8FB07_9GAMM</name>
<gene>
    <name evidence="5" type="ORF">HNE05_01280</name>
</gene>
<keyword evidence="2" id="KW-0413">Isomerase</keyword>
<reference evidence="5" key="1">
    <citation type="submission" date="2020-07" db="EMBL/GenBank/DDBJ databases">
        <title>Nitrate ammonifying Pseudomonas campi sp. nov. isolated from German agricultural grassland.</title>
        <authorList>
            <person name="Timsy T."/>
            <person name="Ulrich A."/>
            <person name="Spanner T."/>
            <person name="Foesel B."/>
            <person name="Kolb S."/>
            <person name="Horn M.A."/>
            <person name="Behrendt U."/>
        </authorList>
    </citation>
    <scope>NUCLEOTIDE SEQUENCE</scope>
    <source>
        <strain evidence="5">S1-A32-2</strain>
    </source>
</reference>
<dbReference type="GO" id="GO:0016835">
    <property type="term" value="F:carbon-oxygen lyase activity"/>
    <property type="evidence" value="ECO:0007669"/>
    <property type="project" value="InterPro"/>
</dbReference>
<dbReference type="InterPro" id="IPR051331">
    <property type="entry name" value="Chorismate_mutase-related"/>
</dbReference>
<sequence>MEVVNRLAPNECTGMENIRDEIDRLDRAVIKILGIRFQYVLAAAKFKTSETSVRAPERFIAMLAKRREWAAIEGLNPDAVEKLYTDLVNHFIEEEMTHWKSHQAKA</sequence>
<evidence type="ECO:0000256" key="1">
    <source>
        <dbReference type="ARBA" id="ARBA00012404"/>
    </source>
</evidence>
<dbReference type="PIRSF" id="PIRSF029775">
    <property type="entry name" value="Isochor_pyr_lyas"/>
    <property type="match status" value="1"/>
</dbReference>
<feature type="binding site" evidence="3">
    <location>
        <position position="36"/>
    </location>
    <ligand>
        <name>substrate</name>
    </ligand>
</feature>
<dbReference type="PANTHER" id="PTHR38041">
    <property type="entry name" value="CHORISMATE MUTASE"/>
    <property type="match status" value="1"/>
</dbReference>
<evidence type="ECO:0000259" key="4">
    <source>
        <dbReference type="PROSITE" id="PS51168"/>
    </source>
</evidence>
<dbReference type="AlphaFoldDB" id="A0A6M8FB07"/>
<proteinExistence type="predicted"/>
<dbReference type="NCBIfam" id="NF005475">
    <property type="entry name" value="PRK07075.1"/>
    <property type="match status" value="1"/>
</dbReference>
<dbReference type="Pfam" id="PF01817">
    <property type="entry name" value="CM_2"/>
    <property type="match status" value="1"/>
</dbReference>
<feature type="binding site" evidence="3">
    <location>
        <position position="95"/>
    </location>
    <ligand>
        <name>substrate</name>
    </ligand>
</feature>